<feature type="repeat" description="ARM" evidence="8">
    <location>
        <begin position="281"/>
        <end position="323"/>
    </location>
</feature>
<dbReference type="InterPro" id="IPR045156">
    <property type="entry name" value="Vac8"/>
</dbReference>
<dbReference type="PANTHER" id="PTHR47249">
    <property type="entry name" value="VACUOLAR PROTEIN 8"/>
    <property type="match status" value="1"/>
</dbReference>
<gene>
    <name evidence="9" type="ORF">MAR_030494</name>
</gene>
<dbReference type="Proteomes" id="UP001164746">
    <property type="component" value="Chromosome 10"/>
</dbReference>
<dbReference type="InterPro" id="IPR016024">
    <property type="entry name" value="ARM-type_fold"/>
</dbReference>
<keyword evidence="4" id="KW-0677">Repeat</keyword>
<keyword evidence="5" id="KW-0472">Membrane</keyword>
<organism evidence="9 10">
    <name type="scientific">Mya arenaria</name>
    <name type="common">Soft-shell clam</name>
    <dbReference type="NCBI Taxonomy" id="6604"/>
    <lineage>
        <taxon>Eukaryota</taxon>
        <taxon>Metazoa</taxon>
        <taxon>Spiralia</taxon>
        <taxon>Lophotrochozoa</taxon>
        <taxon>Mollusca</taxon>
        <taxon>Bivalvia</taxon>
        <taxon>Autobranchia</taxon>
        <taxon>Heteroconchia</taxon>
        <taxon>Euheterodonta</taxon>
        <taxon>Imparidentia</taxon>
        <taxon>Neoheterodontei</taxon>
        <taxon>Myida</taxon>
        <taxon>Myoidea</taxon>
        <taxon>Myidae</taxon>
        <taxon>Mya</taxon>
    </lineage>
</organism>
<comment type="similarity">
    <text evidence="2">Belongs to the beta-catenin family.</text>
</comment>
<dbReference type="EMBL" id="CP111021">
    <property type="protein sequence ID" value="WAR15900.1"/>
    <property type="molecule type" value="Genomic_DNA"/>
</dbReference>
<keyword evidence="3" id="KW-0926">Vacuole</keyword>
<dbReference type="PROSITE" id="PS50176">
    <property type="entry name" value="ARM_REPEAT"/>
    <property type="match status" value="3"/>
</dbReference>
<comment type="subcellular location">
    <subcellularLocation>
        <location evidence="1">Vacuole membrane</location>
        <topology evidence="1">Lipid-anchor</topology>
    </subcellularLocation>
</comment>
<sequence>MESFKEQKLSTSMMEQFEIKVERPKPDPLEDIIDFLKRLLECCLSCLTCGCYHGNGSSRRSSVFNSDLELTSELRDSERQAVQNLLLYLEDEETVNPVLDENHVRALGILTYSDNLELQKSAALCYREISEKMKVPISPALAGPLVSLLKSSNMEVQKSASLAISNFVINGPATNRVTLVDTGALKHIIPLLYKTAKRQVSTENGIPPLLILLRSPDLRVQRNAAGAVLNLTHIDGAIPILIEVLERTDDHDLQYYCCAALNNLAIGEKHRTMMVAVGYHDVIQLMIRLLGTKSERVKCQACFVLRNLASDVDHQSLIVKYKALPALHRSIRHSRRETRAAAMACIRNLSIHKANEAPILSGEILGDILHVLGDTSVPEAQRHAAGTIRNLSVGDHVRELTDAGCVDQLTAVLLNIETKSSVLIEVTAALAVMADEDEVKHRLVHLHEGRVFGKLVTMATLYTNTEVQYNSAGILGQLALIAIPEPLKSEHLQGILLYVDKFLKLENSNFKHIALWTLVQLLKDPMFLGAFKDHGIEAVVTKLTGLDQQSTIQELANKVLHRLHGGQESSTASSRYFVSCLSYLLGDLIW</sequence>
<evidence type="ECO:0000256" key="7">
    <source>
        <dbReference type="ARBA" id="ARBA00026209"/>
    </source>
</evidence>
<keyword evidence="10" id="KW-1185">Reference proteome</keyword>
<evidence type="ECO:0000256" key="2">
    <source>
        <dbReference type="ARBA" id="ARBA00005462"/>
    </source>
</evidence>
<protein>
    <recommendedName>
        <fullName evidence="7">Vacuolar protein 8</fullName>
    </recommendedName>
</protein>
<evidence type="ECO:0000256" key="6">
    <source>
        <dbReference type="ARBA" id="ARBA00023288"/>
    </source>
</evidence>
<evidence type="ECO:0000256" key="8">
    <source>
        <dbReference type="PROSITE-ProRule" id="PRU00259"/>
    </source>
</evidence>
<proteinExistence type="inferred from homology"/>
<dbReference type="Pfam" id="PF00514">
    <property type="entry name" value="Arm"/>
    <property type="match status" value="1"/>
</dbReference>
<dbReference type="PANTHER" id="PTHR47249:SF1">
    <property type="entry name" value="VACUOLAR PROTEIN 8"/>
    <property type="match status" value="1"/>
</dbReference>
<dbReference type="InterPro" id="IPR000225">
    <property type="entry name" value="Armadillo"/>
</dbReference>
<evidence type="ECO:0000256" key="4">
    <source>
        <dbReference type="ARBA" id="ARBA00022737"/>
    </source>
</evidence>
<feature type="repeat" description="ARM" evidence="8">
    <location>
        <begin position="204"/>
        <end position="232"/>
    </location>
</feature>
<reference evidence="9" key="1">
    <citation type="submission" date="2022-11" db="EMBL/GenBank/DDBJ databases">
        <title>Centuries of genome instability and evolution in soft-shell clam transmissible cancer (bioRxiv).</title>
        <authorList>
            <person name="Hart S.F.M."/>
            <person name="Yonemitsu M.A."/>
            <person name="Giersch R.M."/>
            <person name="Beal B.F."/>
            <person name="Arriagada G."/>
            <person name="Davis B.W."/>
            <person name="Ostrander E.A."/>
            <person name="Goff S.P."/>
            <person name="Metzger M.J."/>
        </authorList>
    </citation>
    <scope>NUCLEOTIDE SEQUENCE</scope>
    <source>
        <strain evidence="9">MELC-2E11</strain>
        <tissue evidence="9">Siphon/mantle</tissue>
    </source>
</reference>
<dbReference type="Gene3D" id="1.25.10.10">
    <property type="entry name" value="Leucine-rich Repeat Variant"/>
    <property type="match status" value="2"/>
</dbReference>
<dbReference type="InterPro" id="IPR011989">
    <property type="entry name" value="ARM-like"/>
</dbReference>
<evidence type="ECO:0000256" key="3">
    <source>
        <dbReference type="ARBA" id="ARBA00022554"/>
    </source>
</evidence>
<dbReference type="SUPFAM" id="SSF48371">
    <property type="entry name" value="ARM repeat"/>
    <property type="match status" value="1"/>
</dbReference>
<feature type="repeat" description="ARM" evidence="8">
    <location>
        <begin position="236"/>
        <end position="275"/>
    </location>
</feature>
<keyword evidence="6" id="KW-0449">Lipoprotein</keyword>
<evidence type="ECO:0000256" key="1">
    <source>
        <dbReference type="ARBA" id="ARBA00004592"/>
    </source>
</evidence>
<dbReference type="SMART" id="SM00185">
    <property type="entry name" value="ARM"/>
    <property type="match status" value="6"/>
</dbReference>
<evidence type="ECO:0000256" key="5">
    <source>
        <dbReference type="ARBA" id="ARBA00023136"/>
    </source>
</evidence>
<evidence type="ECO:0000313" key="10">
    <source>
        <dbReference type="Proteomes" id="UP001164746"/>
    </source>
</evidence>
<accession>A0ABY7F151</accession>
<name>A0ABY7F151_MYAAR</name>
<evidence type="ECO:0000313" key="9">
    <source>
        <dbReference type="EMBL" id="WAR15900.1"/>
    </source>
</evidence>